<organism evidence="2 3">
    <name type="scientific">Mucilaginibacter corticis</name>
    <dbReference type="NCBI Taxonomy" id="2597670"/>
    <lineage>
        <taxon>Bacteria</taxon>
        <taxon>Pseudomonadati</taxon>
        <taxon>Bacteroidota</taxon>
        <taxon>Sphingobacteriia</taxon>
        <taxon>Sphingobacteriales</taxon>
        <taxon>Sphingobacteriaceae</taxon>
        <taxon>Mucilaginibacter</taxon>
    </lineage>
</organism>
<dbReference type="EMBL" id="VLPK01000001">
    <property type="protein sequence ID" value="TSJ43414.1"/>
    <property type="molecule type" value="Genomic_DNA"/>
</dbReference>
<evidence type="ECO:0000313" key="3">
    <source>
        <dbReference type="Proteomes" id="UP000318733"/>
    </source>
</evidence>
<dbReference type="PANTHER" id="PTHR42655">
    <property type="entry name" value="GLYCOGEN PHOSPHORYLASE"/>
    <property type="match status" value="1"/>
</dbReference>
<comment type="caution">
    <text evidence="2">The sequence shown here is derived from an EMBL/GenBank/DDBJ whole genome shotgun (WGS) entry which is preliminary data.</text>
</comment>
<dbReference type="RefSeq" id="WP_144246979.1">
    <property type="nucleotide sequence ID" value="NZ_VLPK01000001.1"/>
</dbReference>
<dbReference type="NCBIfam" id="TIGR02094">
    <property type="entry name" value="more_P_ylases"/>
    <property type="match status" value="2"/>
</dbReference>
<dbReference type="OrthoDB" id="9760804at2"/>
<dbReference type="Proteomes" id="UP000318733">
    <property type="component" value="Unassembled WGS sequence"/>
</dbReference>
<evidence type="ECO:0000256" key="1">
    <source>
        <dbReference type="ARBA" id="ARBA00006047"/>
    </source>
</evidence>
<gene>
    <name evidence="2" type="primary">glgP</name>
    <name evidence="2" type="ORF">FO440_04260</name>
</gene>
<accession>A0A556MTY5</accession>
<dbReference type="Gene3D" id="3.40.50.2000">
    <property type="entry name" value="Glycogen Phosphorylase B"/>
    <property type="match status" value="2"/>
</dbReference>
<dbReference type="InterPro" id="IPR011834">
    <property type="entry name" value="Agluc_phsphrylas"/>
</dbReference>
<evidence type="ECO:0000313" key="2">
    <source>
        <dbReference type="EMBL" id="TSJ43414.1"/>
    </source>
</evidence>
<keyword evidence="3" id="KW-1185">Reference proteome</keyword>
<dbReference type="InterPro" id="IPR052182">
    <property type="entry name" value="Glycogen/Maltodextrin_Phosph"/>
</dbReference>
<dbReference type="SUPFAM" id="SSF53756">
    <property type="entry name" value="UDP-Glycosyltransferase/glycogen phosphorylase"/>
    <property type="match status" value="1"/>
</dbReference>
<name>A0A556MTY5_9SPHI</name>
<dbReference type="GO" id="GO:0030170">
    <property type="term" value="F:pyridoxal phosphate binding"/>
    <property type="evidence" value="ECO:0007669"/>
    <property type="project" value="InterPro"/>
</dbReference>
<dbReference type="PANTHER" id="PTHR42655:SF1">
    <property type="entry name" value="GLYCOGEN PHOSPHORYLASE"/>
    <property type="match status" value="1"/>
</dbReference>
<dbReference type="GO" id="GO:0005975">
    <property type="term" value="P:carbohydrate metabolic process"/>
    <property type="evidence" value="ECO:0007669"/>
    <property type="project" value="InterPro"/>
</dbReference>
<dbReference type="InterPro" id="IPR000811">
    <property type="entry name" value="Glyco_trans_35"/>
</dbReference>
<proteinExistence type="inferred from homology"/>
<sequence>MISKDAIFTYNIDPKYKTAVAYFSMEFAIDQALKIYSGGLGFLAGSHLRSAYELKQNLIGVGILWKYGYYDQERDENALMKPAYVEKEYAFLEDTGIMVTVQVHNAPVHVKAYLLKPDTFGSAPLFLLSTDIPENDYLSRTITQHLYDPHQPTRMAQSMILGIGGAMLLDALGIQPNIYHMNEGHSVPLNFYLYAKYQNLDEIKKRVVFTTHTPEMAGNEEHGFSELSAMSFFYHLQEHEVRSLLGMNDPNFNFTLAALKFAKRANGVSQLHGEVSREMWSSYPGICEIIAITNAQNKKYWKDTLLDDAIKAGNDEAISTRKKELKKQLFKEVANQCGKLFHEDVLTIVWARRFAGYKRADLAMYDWERFLKLINNTETPVQIIWAGKPYPEDHGSIDLFNHIIERAKPIANCAVLVGYELELSALLKRGTDVWLNNPRMYREASGTSGMTAAMNGAINLSLPDGWVPEFAKDKENCFVIEPAPKGSPDADKLENESLMDMLEQGVIPMYYHDQQQWLNIVKKAAADVAPAFEAARMADEYYQKMYDK</sequence>
<dbReference type="Pfam" id="PF00343">
    <property type="entry name" value="Phosphorylase"/>
    <property type="match status" value="1"/>
</dbReference>
<reference evidence="2 3" key="1">
    <citation type="submission" date="2019-07" db="EMBL/GenBank/DDBJ databases">
        <authorList>
            <person name="Huq M.A."/>
        </authorList>
    </citation>
    <scope>NUCLEOTIDE SEQUENCE [LARGE SCALE GENOMIC DNA]</scope>
    <source>
        <strain evidence="2 3">MAH-19</strain>
    </source>
</reference>
<protein>
    <submittedName>
        <fullName evidence="2">Alpha-glucan family phosphorylase</fullName>
    </submittedName>
</protein>
<dbReference type="GO" id="GO:0008184">
    <property type="term" value="F:glycogen phosphorylase activity"/>
    <property type="evidence" value="ECO:0007669"/>
    <property type="project" value="InterPro"/>
</dbReference>
<comment type="similarity">
    <text evidence="1">Belongs to the glycogen phosphorylase family.</text>
</comment>
<dbReference type="AlphaFoldDB" id="A0A556MTY5"/>